<keyword evidence="1" id="KW-0472">Membrane</keyword>
<evidence type="ECO:0008006" key="4">
    <source>
        <dbReference type="Google" id="ProtNLM"/>
    </source>
</evidence>
<sequence length="323" mass="36179">MKNSNGIYSGAAGLTEAQRRGGGMKKKRILGWAGVSVTVVLSGIWAWWGAVENFHEGWYSQSLLENLFLFFFQYLLFAIVFVILALVILRWKKAGLILHLLAGVFCVWFFSGASFSVLGLLIVIPFAALGLLYYYGEPYPLKWAYRLILFVPLIITLAVSVPQGIRAAQRLDDGDLGTRIVEGNGVTLAWAPRGPGWPDRGVSWEEAREICRYLSEDGLTVMETEQNIWRLPTAEEAVRSMTIHGENAGGVWDIAAKTAVYEKTPDKESPLWDVHSKVIYYWTADTSGEDETRACIIVYHGGIYDKRKTDHQAYLSFRAVKAT</sequence>
<evidence type="ECO:0000256" key="1">
    <source>
        <dbReference type="SAM" id="Phobius"/>
    </source>
</evidence>
<dbReference type="Proteomes" id="UP000192790">
    <property type="component" value="Unassembled WGS sequence"/>
</dbReference>
<feature type="transmembrane region" description="Helical" evidence="1">
    <location>
        <begin position="117"/>
        <end position="136"/>
    </location>
</feature>
<gene>
    <name evidence="2" type="ORF">SAMN02745168_1127</name>
</gene>
<accession>A0A1W1ZIC2</accession>
<dbReference type="SUPFAM" id="SSF56436">
    <property type="entry name" value="C-type lectin-like"/>
    <property type="match status" value="1"/>
</dbReference>
<keyword evidence="3" id="KW-1185">Reference proteome</keyword>
<feature type="transmembrane region" description="Helical" evidence="1">
    <location>
        <begin position="94"/>
        <end position="111"/>
    </location>
</feature>
<dbReference type="AlphaFoldDB" id="A0A1W1ZIC2"/>
<feature type="transmembrane region" description="Helical" evidence="1">
    <location>
        <begin position="29"/>
        <end position="48"/>
    </location>
</feature>
<name>A0A1W1ZIC2_9FIRM</name>
<keyword evidence="1" id="KW-1133">Transmembrane helix</keyword>
<protein>
    <recommendedName>
        <fullName evidence="4">DUF1566 domain-containing protein</fullName>
    </recommendedName>
</protein>
<dbReference type="EMBL" id="FWXW01000002">
    <property type="protein sequence ID" value="SMC48073.1"/>
    <property type="molecule type" value="Genomic_DNA"/>
</dbReference>
<evidence type="ECO:0000313" key="2">
    <source>
        <dbReference type="EMBL" id="SMC48073.1"/>
    </source>
</evidence>
<reference evidence="2 3" key="1">
    <citation type="submission" date="2017-04" db="EMBL/GenBank/DDBJ databases">
        <authorList>
            <person name="Afonso C.L."/>
            <person name="Miller P.J."/>
            <person name="Scott M.A."/>
            <person name="Spackman E."/>
            <person name="Goraichik I."/>
            <person name="Dimitrov K.M."/>
            <person name="Suarez D.L."/>
            <person name="Swayne D.E."/>
        </authorList>
    </citation>
    <scope>NUCLEOTIDE SEQUENCE [LARGE SCALE GENOMIC DNA]</scope>
    <source>
        <strain evidence="2 3">DSM 12816</strain>
    </source>
</reference>
<feature type="transmembrane region" description="Helical" evidence="1">
    <location>
        <begin position="143"/>
        <end position="161"/>
    </location>
</feature>
<feature type="transmembrane region" description="Helical" evidence="1">
    <location>
        <begin position="68"/>
        <end position="89"/>
    </location>
</feature>
<evidence type="ECO:0000313" key="3">
    <source>
        <dbReference type="Proteomes" id="UP000192790"/>
    </source>
</evidence>
<dbReference type="STRING" id="1122930.SAMN02745168_1127"/>
<proteinExistence type="predicted"/>
<dbReference type="InterPro" id="IPR016187">
    <property type="entry name" value="CTDL_fold"/>
</dbReference>
<keyword evidence="1" id="KW-0812">Transmembrane</keyword>
<organism evidence="2 3">
    <name type="scientific">Papillibacter cinnamivorans DSM 12816</name>
    <dbReference type="NCBI Taxonomy" id="1122930"/>
    <lineage>
        <taxon>Bacteria</taxon>
        <taxon>Bacillati</taxon>
        <taxon>Bacillota</taxon>
        <taxon>Clostridia</taxon>
        <taxon>Eubacteriales</taxon>
        <taxon>Oscillospiraceae</taxon>
        <taxon>Papillibacter</taxon>
    </lineage>
</organism>